<evidence type="ECO:0000256" key="1">
    <source>
        <dbReference type="SAM" id="Phobius"/>
    </source>
</evidence>
<gene>
    <name evidence="2" type="ORF">MVEN_00978000</name>
</gene>
<feature type="transmembrane region" description="Helical" evidence="1">
    <location>
        <begin position="20"/>
        <end position="40"/>
    </location>
</feature>
<organism evidence="2 3">
    <name type="scientific">Mycena venus</name>
    <dbReference type="NCBI Taxonomy" id="2733690"/>
    <lineage>
        <taxon>Eukaryota</taxon>
        <taxon>Fungi</taxon>
        <taxon>Dikarya</taxon>
        <taxon>Basidiomycota</taxon>
        <taxon>Agaricomycotina</taxon>
        <taxon>Agaricomycetes</taxon>
        <taxon>Agaricomycetidae</taxon>
        <taxon>Agaricales</taxon>
        <taxon>Marasmiineae</taxon>
        <taxon>Mycenaceae</taxon>
        <taxon>Mycena</taxon>
    </lineage>
</organism>
<keyword evidence="3" id="KW-1185">Reference proteome</keyword>
<keyword evidence="1" id="KW-0472">Membrane</keyword>
<dbReference type="Proteomes" id="UP000620124">
    <property type="component" value="Unassembled WGS sequence"/>
</dbReference>
<comment type="caution">
    <text evidence="2">The sequence shown here is derived from an EMBL/GenBank/DDBJ whole genome shotgun (WGS) entry which is preliminary data.</text>
</comment>
<sequence>MSDIPEASLSILAQDIPVNSAPWAFGGVFLLGVVGMAYYASPMRLTRVLVDSIAATEMIYLEAVEHGVICASDVNAAEILSSLQFKVSAIREVTLRNSLSLRATLRDFAQGRTFEVLRCLSQVRALETHIEDPALDHLWCEQDTLTNLLKCLPSHLWEEDIVSPTFPERRVFRITGAIQNPD</sequence>
<keyword evidence="1" id="KW-1133">Transmembrane helix</keyword>
<keyword evidence="1" id="KW-0812">Transmembrane</keyword>
<protein>
    <submittedName>
        <fullName evidence="2">Uncharacterized protein</fullName>
    </submittedName>
</protein>
<dbReference type="AlphaFoldDB" id="A0A8H6YDR5"/>
<reference evidence="2" key="1">
    <citation type="submission" date="2020-05" db="EMBL/GenBank/DDBJ databases">
        <title>Mycena genomes resolve the evolution of fungal bioluminescence.</title>
        <authorList>
            <person name="Tsai I.J."/>
        </authorList>
    </citation>
    <scope>NUCLEOTIDE SEQUENCE</scope>
    <source>
        <strain evidence="2">CCC161011</strain>
    </source>
</reference>
<evidence type="ECO:0000313" key="2">
    <source>
        <dbReference type="EMBL" id="KAF7356449.1"/>
    </source>
</evidence>
<evidence type="ECO:0000313" key="3">
    <source>
        <dbReference type="Proteomes" id="UP000620124"/>
    </source>
</evidence>
<accession>A0A8H6YDR5</accession>
<name>A0A8H6YDR5_9AGAR</name>
<dbReference type="EMBL" id="JACAZI010000007">
    <property type="protein sequence ID" value="KAF7356449.1"/>
    <property type="molecule type" value="Genomic_DNA"/>
</dbReference>
<proteinExistence type="predicted"/>
<dbReference type="OrthoDB" id="3035114at2759"/>